<evidence type="ECO:0000313" key="1">
    <source>
        <dbReference type="EMBL" id="VDK78148.1"/>
    </source>
</evidence>
<sequence length="79" mass="8802">MNHTRLSRIEGVIQKFGLASAGGKLDFGKIPSPVLRKVESSLDWSFKSRTMERVKAVDQRLEALCSLSILSSTNRRPSL</sequence>
<evidence type="ECO:0000313" key="2">
    <source>
        <dbReference type="Proteomes" id="UP000271087"/>
    </source>
</evidence>
<proteinExistence type="predicted"/>
<dbReference type="Proteomes" id="UP000271087">
    <property type="component" value="Unassembled WGS sequence"/>
</dbReference>
<accession>A0A182EBY3</accession>
<protein>
    <submittedName>
        <fullName evidence="3">ABC transporter ATP-binding protein</fullName>
    </submittedName>
</protein>
<gene>
    <name evidence="1" type="ORF">NOO_LOCUS5573</name>
</gene>
<name>A0A182EBY3_ONCOC</name>
<dbReference type="EMBL" id="UYRW01001518">
    <property type="protein sequence ID" value="VDK78148.1"/>
    <property type="molecule type" value="Genomic_DNA"/>
</dbReference>
<keyword evidence="2" id="KW-1185">Reference proteome</keyword>
<reference evidence="3" key="1">
    <citation type="submission" date="2016-06" db="UniProtKB">
        <authorList>
            <consortium name="WormBaseParasite"/>
        </authorList>
    </citation>
    <scope>IDENTIFICATION</scope>
</reference>
<dbReference type="WBParaSite" id="nOo.2.0.1.t05573-RA">
    <property type="protein sequence ID" value="nOo.2.0.1.t05573-RA"/>
    <property type="gene ID" value="nOo.2.0.1.g05573"/>
</dbReference>
<organism evidence="3">
    <name type="scientific">Onchocerca ochengi</name>
    <name type="common">Filarial nematode worm</name>
    <dbReference type="NCBI Taxonomy" id="42157"/>
    <lineage>
        <taxon>Eukaryota</taxon>
        <taxon>Metazoa</taxon>
        <taxon>Ecdysozoa</taxon>
        <taxon>Nematoda</taxon>
        <taxon>Chromadorea</taxon>
        <taxon>Rhabditida</taxon>
        <taxon>Spirurina</taxon>
        <taxon>Spiruromorpha</taxon>
        <taxon>Filarioidea</taxon>
        <taxon>Onchocercidae</taxon>
        <taxon>Onchocerca</taxon>
    </lineage>
</organism>
<dbReference type="AlphaFoldDB" id="A0A182EBY3"/>
<evidence type="ECO:0000313" key="3">
    <source>
        <dbReference type="WBParaSite" id="nOo.2.0.1.t05573-RA"/>
    </source>
</evidence>
<reference evidence="1 2" key="2">
    <citation type="submission" date="2018-08" db="EMBL/GenBank/DDBJ databases">
        <authorList>
            <person name="Laetsch R D."/>
            <person name="Stevens L."/>
            <person name="Kumar S."/>
            <person name="Blaxter L. M."/>
        </authorList>
    </citation>
    <scope>NUCLEOTIDE SEQUENCE [LARGE SCALE GENOMIC DNA]</scope>
</reference>